<name>A0A7J6LCP3_PEROL</name>
<keyword evidence="2" id="KW-0732">Signal</keyword>
<dbReference type="EMBL" id="JABAHT010000375">
    <property type="protein sequence ID" value="KAF4657018.1"/>
    <property type="molecule type" value="Genomic_DNA"/>
</dbReference>
<dbReference type="AlphaFoldDB" id="A0A7J6LCP3"/>
<evidence type="ECO:0000256" key="2">
    <source>
        <dbReference type="SAM" id="SignalP"/>
    </source>
</evidence>
<evidence type="ECO:0000256" key="1">
    <source>
        <dbReference type="SAM" id="MobiDB-lite"/>
    </source>
</evidence>
<proteinExistence type="predicted"/>
<accession>A0A7J6LCP3</accession>
<feature type="region of interest" description="Disordered" evidence="1">
    <location>
        <begin position="509"/>
        <end position="530"/>
    </location>
</feature>
<dbReference type="Proteomes" id="UP000570595">
    <property type="component" value="Unassembled WGS sequence"/>
</dbReference>
<dbReference type="OrthoDB" id="10403388at2759"/>
<organism evidence="3 4">
    <name type="scientific">Perkinsus olseni</name>
    <name type="common">Perkinsus atlanticus</name>
    <dbReference type="NCBI Taxonomy" id="32597"/>
    <lineage>
        <taxon>Eukaryota</taxon>
        <taxon>Sar</taxon>
        <taxon>Alveolata</taxon>
        <taxon>Perkinsozoa</taxon>
        <taxon>Perkinsea</taxon>
        <taxon>Perkinsida</taxon>
        <taxon>Perkinsidae</taxon>
        <taxon>Perkinsus</taxon>
    </lineage>
</organism>
<comment type="caution">
    <text evidence="3">The sequence shown here is derived from an EMBL/GenBank/DDBJ whole genome shotgun (WGS) entry which is preliminary data.</text>
</comment>
<gene>
    <name evidence="3" type="ORF">FOZ61_006530</name>
</gene>
<feature type="signal peptide" evidence="2">
    <location>
        <begin position="1"/>
        <end position="23"/>
    </location>
</feature>
<sequence length="941" mass="103761">MSPLCVSSLFNLLLLLSSTTVAAVRRYERVFKEDSVIARAAIELADGSVDVGSEARFNLTTGRGAVEAGAECVSPWMKLTAIGQTDTRGQRLLPVLKFVPQPDSAMDKFSDKLANVTGLAAIFTAKIVRGDPDEACLSVGRESKVPYHTFGEEGKESLQACYDHRLRLHDVWRAVGPTNEEVVDAVKQGVADQRIFSMSSKLRSMVGQSLREDLGKEREVLRLCGIQLAHIWATISEMLQSEVKEGLAPRIMTSYLTFSVDLSRVEAVVAEVLTGYVSLCREANLSYVVSMLGGGFRILSNFVLLTRAISTAAEYLKRQMAEADDDGVEEMQEDGSSTGLLRYDYLQPFLRQTRSLLLEAIGGHLRLNATSAHLSTRPLTHDELELWLDASNAMRKGKSFDGFRAAAAPAAEILEESQPSPLDVYLMGNSGGGGGGGGGGGKFRLRQQTSWRLLRESVGDSDYRRRQAAWGKSLKCLAEEFEGKSILRNSSVEKLPVAPVGGFSRMPTATSLSPTVEGEAQQQGHKKARREAITPSLEPPVGGIEAGHYASQSISSMLAESPREGGSLQVLARLQLKASAKTREACTAKMCESRPDTQKAEKMVRKKILEESKGLDFIFSRNRDRVLAAARPFTTSFALNQKQRRRVEAQEMSLTAPGGWPSMSDGGVNEQPGGVKKEKFIVKINKRDKWQRDVLWRKIFAHIDEATSAAAEPSASKNHLPAAHAVHREEVHLPRHSAESLAALRQLPRSRSLLPPRTRARVEDDEKWQAMKMLYYGGLDGDVVEHLDIIRECKLGLQDGKGSILERLEIYPMLQVPEETNDHIRTIGITFTKRHRAPHAADVVAELDVVTGTRTPRHYHRGVLTVTMDEAGQLSFEDAEPDGFDEFFKLVYGEYDVDTPTVTVEADGLLIDHGYKFMFIPYESATAAEDAYDHDWLSGCP</sequence>
<reference evidence="3 4" key="1">
    <citation type="submission" date="2020-04" db="EMBL/GenBank/DDBJ databases">
        <title>Perkinsus olseni comparative genomics.</title>
        <authorList>
            <person name="Bogema D.R."/>
        </authorList>
    </citation>
    <scope>NUCLEOTIDE SEQUENCE [LARGE SCALE GENOMIC DNA]</scope>
    <source>
        <strain evidence="3">ATCC PRA-179</strain>
    </source>
</reference>
<evidence type="ECO:0000313" key="3">
    <source>
        <dbReference type="EMBL" id="KAF4657018.1"/>
    </source>
</evidence>
<protein>
    <submittedName>
        <fullName evidence="3">Uncharacterized protein</fullName>
    </submittedName>
</protein>
<evidence type="ECO:0000313" key="4">
    <source>
        <dbReference type="Proteomes" id="UP000570595"/>
    </source>
</evidence>
<feature type="chain" id="PRO_5029595321" evidence="2">
    <location>
        <begin position="24"/>
        <end position="941"/>
    </location>
</feature>